<reference evidence="4" key="1">
    <citation type="submission" date="2019-07" db="EMBL/GenBank/DDBJ databases">
        <title>De Novo Assembly of kiwifruit Actinidia rufa.</title>
        <authorList>
            <person name="Sugita-Konishi S."/>
            <person name="Sato K."/>
            <person name="Mori E."/>
            <person name="Abe Y."/>
            <person name="Kisaki G."/>
            <person name="Hamano K."/>
            <person name="Suezawa K."/>
            <person name="Otani M."/>
            <person name="Fukuda T."/>
            <person name="Manabe T."/>
            <person name="Gomi K."/>
            <person name="Tabuchi M."/>
            <person name="Akimitsu K."/>
            <person name="Kataoka I."/>
        </authorList>
    </citation>
    <scope>NUCLEOTIDE SEQUENCE [LARGE SCALE GENOMIC DNA]</scope>
    <source>
        <strain evidence="4">cv. Fuchu</strain>
    </source>
</reference>
<keyword evidence="2" id="KW-0732">Signal</keyword>
<evidence type="ECO:0000313" key="3">
    <source>
        <dbReference type="EMBL" id="GFS40464.1"/>
    </source>
</evidence>
<protein>
    <submittedName>
        <fullName evidence="3">Uncharacterized protein</fullName>
    </submittedName>
</protein>
<gene>
    <name evidence="3" type="ORF">Acr_00g0068710</name>
</gene>
<evidence type="ECO:0000256" key="2">
    <source>
        <dbReference type="SAM" id="SignalP"/>
    </source>
</evidence>
<name>A0A7J0DQT9_9ERIC</name>
<keyword evidence="4" id="KW-1185">Reference proteome</keyword>
<comment type="caution">
    <text evidence="3">The sequence shown here is derived from an EMBL/GenBank/DDBJ whole genome shotgun (WGS) entry which is preliminary data.</text>
</comment>
<dbReference type="Proteomes" id="UP000585474">
    <property type="component" value="Unassembled WGS sequence"/>
</dbReference>
<feature type="signal peptide" evidence="2">
    <location>
        <begin position="1"/>
        <end position="34"/>
    </location>
</feature>
<feature type="chain" id="PRO_5029575893" evidence="2">
    <location>
        <begin position="35"/>
        <end position="96"/>
    </location>
</feature>
<evidence type="ECO:0000313" key="4">
    <source>
        <dbReference type="Proteomes" id="UP000585474"/>
    </source>
</evidence>
<dbReference type="EMBL" id="BJWL01000350">
    <property type="protein sequence ID" value="GFS40464.1"/>
    <property type="molecule type" value="Genomic_DNA"/>
</dbReference>
<sequence>MVLEMAISRISSPSSLHLPSLMTIFLSLISSSIGLQIQPQPEMGRTGITPSVVTGPPRDGGMTVVPSVPFWLSLYHENSMVLAQSPLSSSPSTPMT</sequence>
<accession>A0A7J0DQT9</accession>
<dbReference type="AlphaFoldDB" id="A0A7J0DQT9"/>
<feature type="region of interest" description="Disordered" evidence="1">
    <location>
        <begin position="40"/>
        <end position="60"/>
    </location>
</feature>
<organism evidence="3 4">
    <name type="scientific">Actinidia rufa</name>
    <dbReference type="NCBI Taxonomy" id="165716"/>
    <lineage>
        <taxon>Eukaryota</taxon>
        <taxon>Viridiplantae</taxon>
        <taxon>Streptophyta</taxon>
        <taxon>Embryophyta</taxon>
        <taxon>Tracheophyta</taxon>
        <taxon>Spermatophyta</taxon>
        <taxon>Magnoliopsida</taxon>
        <taxon>eudicotyledons</taxon>
        <taxon>Gunneridae</taxon>
        <taxon>Pentapetalae</taxon>
        <taxon>asterids</taxon>
        <taxon>Ericales</taxon>
        <taxon>Actinidiaceae</taxon>
        <taxon>Actinidia</taxon>
    </lineage>
</organism>
<evidence type="ECO:0000256" key="1">
    <source>
        <dbReference type="SAM" id="MobiDB-lite"/>
    </source>
</evidence>
<proteinExistence type="predicted"/>